<proteinExistence type="predicted"/>
<dbReference type="CDD" id="cd01392">
    <property type="entry name" value="HTH_LacI"/>
    <property type="match status" value="1"/>
</dbReference>
<dbReference type="InterPro" id="IPR000843">
    <property type="entry name" value="HTH_LacI"/>
</dbReference>
<gene>
    <name evidence="5" type="ORF">ESP70_010465</name>
</gene>
<evidence type="ECO:0000259" key="4">
    <source>
        <dbReference type="PROSITE" id="PS50932"/>
    </source>
</evidence>
<reference evidence="5" key="1">
    <citation type="submission" date="2019-09" db="EMBL/GenBank/DDBJ databases">
        <authorList>
            <person name="Li J."/>
        </authorList>
    </citation>
    <scope>NUCLEOTIDE SEQUENCE [LARGE SCALE GENOMIC DNA]</scope>
    <source>
        <strain evidence="5">JCM 14732</strain>
    </source>
</reference>
<evidence type="ECO:0000313" key="5">
    <source>
        <dbReference type="EMBL" id="KAA1397763.1"/>
    </source>
</evidence>
<keyword evidence="6" id="KW-1185">Reference proteome</keyword>
<dbReference type="PROSITE" id="PS50932">
    <property type="entry name" value="HTH_LACI_2"/>
    <property type="match status" value="1"/>
</dbReference>
<name>A0A5M4FG52_9ACTN</name>
<dbReference type="Gene3D" id="1.10.260.40">
    <property type="entry name" value="lambda repressor-like DNA-binding domains"/>
    <property type="match status" value="1"/>
</dbReference>
<dbReference type="CDD" id="cd06267">
    <property type="entry name" value="PBP1_LacI_sugar_binding-like"/>
    <property type="match status" value="1"/>
</dbReference>
<dbReference type="InterPro" id="IPR028082">
    <property type="entry name" value="Peripla_BP_I"/>
</dbReference>
<dbReference type="RefSeq" id="WP_149689208.1">
    <property type="nucleotide sequence ID" value="NZ_SDPQ02000002.1"/>
</dbReference>
<comment type="caution">
    <text evidence="5">The sequence shown here is derived from an EMBL/GenBank/DDBJ whole genome shotgun (WGS) entry which is preliminary data.</text>
</comment>
<evidence type="ECO:0000313" key="6">
    <source>
        <dbReference type="Proteomes" id="UP000380867"/>
    </source>
</evidence>
<dbReference type="SUPFAM" id="SSF53822">
    <property type="entry name" value="Periplasmic binding protein-like I"/>
    <property type="match status" value="1"/>
</dbReference>
<evidence type="ECO:0000256" key="2">
    <source>
        <dbReference type="ARBA" id="ARBA00023125"/>
    </source>
</evidence>
<dbReference type="GO" id="GO:0000976">
    <property type="term" value="F:transcription cis-regulatory region binding"/>
    <property type="evidence" value="ECO:0007669"/>
    <property type="project" value="TreeGrafter"/>
</dbReference>
<dbReference type="Gene3D" id="3.40.50.2300">
    <property type="match status" value="2"/>
</dbReference>
<keyword evidence="2" id="KW-0238">DNA-binding</keyword>
<dbReference type="InterPro" id="IPR010982">
    <property type="entry name" value="Lambda_DNA-bd_dom_sf"/>
</dbReference>
<sequence length="344" mass="36858">MATRRGVPSTSATLTDVARLAGVSIATASRALNGSQRSVSADSADRVRAAAERLGYLPNESAQSMVRGRTNNIGLIVRDIAEPYFAGIASGLIDELESTGMHVSIAVTSDDLAREIEQVRMFRRQRAAAVVLVGSRRTDEPHAAALMEELRHIETAGGRVVMLSHHQFPFRSVLIGNREGSQELASALLEVGYTEFTIVGGPSTYVTAKDRVQGFRDGLAERAAVVDDVRTVESGFGWQGGFDVAEQVLELGRGPRRVVFAVNDLVALGLLARWRELGVAVPSDIALAGFDDIPTLRDVRPWLTSVEVPLMLAGRSAARLAAAVTDGNVTVSTVVKMRESTPAR</sequence>
<dbReference type="OrthoDB" id="3226810at2"/>
<keyword evidence="1" id="KW-0805">Transcription regulation</keyword>
<dbReference type="AlphaFoldDB" id="A0A5M4FG52"/>
<dbReference type="InterPro" id="IPR046335">
    <property type="entry name" value="LacI/GalR-like_sensor"/>
</dbReference>
<protein>
    <submittedName>
        <fullName evidence="5">LacI family transcriptional regulator</fullName>
    </submittedName>
</protein>
<keyword evidence="3" id="KW-0804">Transcription</keyword>
<dbReference type="GO" id="GO:0003700">
    <property type="term" value="F:DNA-binding transcription factor activity"/>
    <property type="evidence" value="ECO:0007669"/>
    <property type="project" value="TreeGrafter"/>
</dbReference>
<dbReference type="PRINTS" id="PR00036">
    <property type="entry name" value="HTHLACI"/>
</dbReference>
<feature type="domain" description="HTH lacI-type" evidence="4">
    <location>
        <begin position="12"/>
        <end position="67"/>
    </location>
</feature>
<dbReference type="EMBL" id="SDPQ02000002">
    <property type="protein sequence ID" value="KAA1397763.1"/>
    <property type="molecule type" value="Genomic_DNA"/>
</dbReference>
<accession>A0A5M4FG52</accession>
<evidence type="ECO:0000256" key="3">
    <source>
        <dbReference type="ARBA" id="ARBA00023163"/>
    </source>
</evidence>
<dbReference type="Pfam" id="PF13377">
    <property type="entry name" value="Peripla_BP_3"/>
    <property type="match status" value="1"/>
</dbReference>
<dbReference type="SMART" id="SM00354">
    <property type="entry name" value="HTH_LACI"/>
    <property type="match status" value="1"/>
</dbReference>
<evidence type="ECO:0000256" key="1">
    <source>
        <dbReference type="ARBA" id="ARBA00023015"/>
    </source>
</evidence>
<organism evidence="5 6">
    <name type="scientific">Aeromicrobium ginsengisoli</name>
    <dbReference type="NCBI Taxonomy" id="363867"/>
    <lineage>
        <taxon>Bacteria</taxon>
        <taxon>Bacillati</taxon>
        <taxon>Actinomycetota</taxon>
        <taxon>Actinomycetes</taxon>
        <taxon>Propionibacteriales</taxon>
        <taxon>Nocardioidaceae</taxon>
        <taxon>Aeromicrobium</taxon>
    </lineage>
</organism>
<dbReference type="PANTHER" id="PTHR30146">
    <property type="entry name" value="LACI-RELATED TRANSCRIPTIONAL REPRESSOR"/>
    <property type="match status" value="1"/>
</dbReference>
<dbReference type="Proteomes" id="UP000380867">
    <property type="component" value="Unassembled WGS sequence"/>
</dbReference>
<dbReference type="SUPFAM" id="SSF47413">
    <property type="entry name" value="lambda repressor-like DNA-binding domains"/>
    <property type="match status" value="1"/>
</dbReference>
<dbReference type="Pfam" id="PF00356">
    <property type="entry name" value="LacI"/>
    <property type="match status" value="1"/>
</dbReference>
<dbReference type="PROSITE" id="PS00356">
    <property type="entry name" value="HTH_LACI_1"/>
    <property type="match status" value="1"/>
</dbReference>
<dbReference type="PANTHER" id="PTHR30146:SF153">
    <property type="entry name" value="LACTOSE OPERON REPRESSOR"/>
    <property type="match status" value="1"/>
</dbReference>